<reference evidence="1 2" key="1">
    <citation type="submission" date="2017-07" db="EMBL/GenBank/DDBJ databases">
        <title>Mechanisms for carbon and nitrogen cycling indicate functional differentiation within the Candidate Phyla Radiation.</title>
        <authorList>
            <person name="Danczak R.E."/>
            <person name="Johnston M.D."/>
            <person name="Kenah C."/>
            <person name="Slattery M."/>
            <person name="Wrighton K.C."/>
            <person name="Wilkins M.J."/>
        </authorList>
    </citation>
    <scope>NUCLEOTIDE SEQUENCE [LARGE SCALE GENOMIC DNA]</scope>
    <source>
        <strain evidence="1">Athens1014_28</strain>
    </source>
</reference>
<evidence type="ECO:0000313" key="2">
    <source>
        <dbReference type="Proteomes" id="UP000316495"/>
    </source>
</evidence>
<dbReference type="EMBL" id="VMGN01000008">
    <property type="protein sequence ID" value="TSC94680.1"/>
    <property type="molecule type" value="Genomic_DNA"/>
</dbReference>
<dbReference type="Proteomes" id="UP000316495">
    <property type="component" value="Unassembled WGS sequence"/>
</dbReference>
<proteinExistence type="predicted"/>
<evidence type="ECO:0000313" key="1">
    <source>
        <dbReference type="EMBL" id="TSC94680.1"/>
    </source>
</evidence>
<accession>A0A554LP82</accession>
<comment type="caution">
    <text evidence="1">The sequence shown here is derived from an EMBL/GenBank/DDBJ whole genome shotgun (WGS) entry which is preliminary data.</text>
</comment>
<sequence length="120" mass="13695">MAEVEGPTHNDELDEYIKPLEIQPSKQPEKTVDLRNACLKATEILEFARRIKRISRGFDRKVQIEVGKMKNDPIEILAGRIVDTDQNDWEKSPVLYTAIAVIIARHSRETILKSEAGKII</sequence>
<organism evidence="1 2">
    <name type="scientific">Candidatus Berkelbacteria bacterium Athens1014_28</name>
    <dbReference type="NCBI Taxonomy" id="2017145"/>
    <lineage>
        <taxon>Bacteria</taxon>
        <taxon>Candidatus Berkelbacteria</taxon>
    </lineage>
</organism>
<protein>
    <submittedName>
        <fullName evidence="1">Uncharacterized protein</fullName>
    </submittedName>
</protein>
<name>A0A554LP82_9BACT</name>
<gene>
    <name evidence="1" type="ORF">Athens101428_195</name>
</gene>
<dbReference type="AlphaFoldDB" id="A0A554LP82"/>